<gene>
    <name evidence="1" type="ORF">SDC9_143712</name>
</gene>
<dbReference type="Gene3D" id="3.20.20.80">
    <property type="entry name" value="Glycosidases"/>
    <property type="match status" value="1"/>
</dbReference>
<name>A0A645E581_9ZZZZ</name>
<protein>
    <submittedName>
        <fullName evidence="1">Uncharacterized protein</fullName>
    </submittedName>
</protein>
<organism evidence="1">
    <name type="scientific">bioreactor metagenome</name>
    <dbReference type="NCBI Taxonomy" id="1076179"/>
    <lineage>
        <taxon>unclassified sequences</taxon>
        <taxon>metagenomes</taxon>
        <taxon>ecological metagenomes</taxon>
    </lineage>
</organism>
<evidence type="ECO:0000313" key="1">
    <source>
        <dbReference type="EMBL" id="MPM96548.1"/>
    </source>
</evidence>
<accession>A0A645E581</accession>
<proteinExistence type="predicted"/>
<dbReference type="AlphaFoldDB" id="A0A645E581"/>
<sequence length="225" mass="25633">MSGDRLRLFDGNSDCSVAVRSEPGAYWQLQDNRAWKWKIFQLTILQDVYANRKEQKITFSFQAEQPEKVKVRVDRFGQPADLEFAGKITSEEELKNDAASDRAYLDSLNPPALGAWGGMPGSRERFGLKATGFFHTAKAAGRDVLVTPDGNVFFQLGVCTVSPCDDYTYIKGRGQIYAWLPKYESEYKTAFRGHWATDFAYYLANRIRKTGRPFAGQHIRKRTLH</sequence>
<reference evidence="1" key="1">
    <citation type="submission" date="2019-08" db="EMBL/GenBank/DDBJ databases">
        <authorList>
            <person name="Kucharzyk K."/>
            <person name="Murdoch R.W."/>
            <person name="Higgins S."/>
            <person name="Loffler F."/>
        </authorList>
    </citation>
    <scope>NUCLEOTIDE SEQUENCE</scope>
</reference>
<comment type="caution">
    <text evidence="1">The sequence shown here is derived from an EMBL/GenBank/DDBJ whole genome shotgun (WGS) entry which is preliminary data.</text>
</comment>
<dbReference type="EMBL" id="VSSQ01042916">
    <property type="protein sequence ID" value="MPM96548.1"/>
    <property type="molecule type" value="Genomic_DNA"/>
</dbReference>